<evidence type="ECO:0000256" key="6">
    <source>
        <dbReference type="RuleBase" id="RU363076"/>
    </source>
</evidence>
<dbReference type="InterPro" id="IPR045214">
    <property type="entry name" value="Surf1/Surf4"/>
</dbReference>
<feature type="transmembrane region" description="Helical" evidence="6">
    <location>
        <begin position="21"/>
        <end position="41"/>
    </location>
</feature>
<dbReference type="PANTHER" id="PTHR23427:SF2">
    <property type="entry name" value="SURFEIT LOCUS PROTEIN 1"/>
    <property type="match status" value="1"/>
</dbReference>
<keyword evidence="6" id="KW-1003">Cell membrane</keyword>
<dbReference type="OrthoDB" id="6079986at2"/>
<dbReference type="Proteomes" id="UP000261704">
    <property type="component" value="Chromosome"/>
</dbReference>
<keyword evidence="4 6" id="KW-1133">Transmembrane helix</keyword>
<dbReference type="Pfam" id="PF02104">
    <property type="entry name" value="SURF1"/>
    <property type="match status" value="1"/>
</dbReference>
<dbReference type="AlphaFoldDB" id="A0A347UE09"/>
<keyword evidence="8" id="KW-1185">Reference proteome</keyword>
<dbReference type="KEGG" id="pamo:BAR1_03565"/>
<keyword evidence="3 6" id="KW-0812">Transmembrane</keyword>
<evidence type="ECO:0000256" key="4">
    <source>
        <dbReference type="ARBA" id="ARBA00022989"/>
    </source>
</evidence>
<name>A0A347UE09_9RHOB</name>
<dbReference type="PANTHER" id="PTHR23427">
    <property type="entry name" value="SURFEIT LOCUS PROTEIN"/>
    <property type="match status" value="1"/>
</dbReference>
<dbReference type="PROSITE" id="PS50895">
    <property type="entry name" value="SURF1"/>
    <property type="match status" value="1"/>
</dbReference>
<accession>A0A347UE09</accession>
<dbReference type="InterPro" id="IPR002994">
    <property type="entry name" value="Surf1/Shy1"/>
</dbReference>
<evidence type="ECO:0000313" key="8">
    <source>
        <dbReference type="Proteomes" id="UP000261704"/>
    </source>
</evidence>
<evidence type="ECO:0000256" key="3">
    <source>
        <dbReference type="ARBA" id="ARBA00022692"/>
    </source>
</evidence>
<gene>
    <name evidence="7" type="ORF">BAR1_03565</name>
</gene>
<evidence type="ECO:0000256" key="2">
    <source>
        <dbReference type="ARBA" id="ARBA00007165"/>
    </source>
</evidence>
<comment type="subcellular location">
    <subcellularLocation>
        <location evidence="6">Cell membrane</location>
        <topology evidence="6">Multi-pass membrane protein</topology>
    </subcellularLocation>
    <subcellularLocation>
        <location evidence="1">Membrane</location>
    </subcellularLocation>
</comment>
<keyword evidence="5 6" id="KW-0472">Membrane</keyword>
<comment type="similarity">
    <text evidence="2 6">Belongs to the SURF1 family.</text>
</comment>
<reference evidence="7 8" key="1">
    <citation type="submission" date="2018-09" db="EMBL/GenBank/DDBJ databases">
        <title>Profundibacter amoris BAR1 gen. nov., sp. nov., a new member of the Roseobacter clade isolated at Lokis Castle Vent Field on the Arctic Mid-Oceanic Ridge.</title>
        <authorList>
            <person name="Le Moine Bauer S."/>
            <person name="Sjoeberg A.G."/>
            <person name="L'Haridon S."/>
            <person name="Stokke R."/>
            <person name="Roalkvam I."/>
            <person name="Steen I.H."/>
            <person name="Dahle H."/>
        </authorList>
    </citation>
    <scope>NUCLEOTIDE SEQUENCE [LARGE SCALE GENOMIC DNA]</scope>
    <source>
        <strain evidence="7 8">BAR1</strain>
    </source>
</reference>
<dbReference type="CDD" id="cd06662">
    <property type="entry name" value="SURF1"/>
    <property type="match status" value="1"/>
</dbReference>
<evidence type="ECO:0000256" key="5">
    <source>
        <dbReference type="ARBA" id="ARBA00023136"/>
    </source>
</evidence>
<sequence length="241" mass="26576">MGAVGYWPRFSFGRDVLKKPVLVPLLFGLVGAAILVSLGVWQLQRLQWKNAMLAEIDRVIAAEPVPLPDHPDKAVDQFLPVDVQGQITADEIHVLASTKDTGPGCRIISAFETDGGRRIMLDRGFVAIPAKDAPRPAIRARIIGNLLWPDEAGASIPEPDTTKNIWFARDVAGMAAKLGTEPVLLVQRLSSEETPVTTPFPVTSAGIPNRHLEYVVTWFGLALVWLGMTAYLIWRIRRRNE</sequence>
<evidence type="ECO:0000256" key="1">
    <source>
        <dbReference type="ARBA" id="ARBA00004370"/>
    </source>
</evidence>
<dbReference type="GO" id="GO:0005886">
    <property type="term" value="C:plasma membrane"/>
    <property type="evidence" value="ECO:0007669"/>
    <property type="project" value="UniProtKB-SubCell"/>
</dbReference>
<organism evidence="7 8">
    <name type="scientific">Profundibacter amoris</name>
    <dbReference type="NCBI Taxonomy" id="2171755"/>
    <lineage>
        <taxon>Bacteria</taxon>
        <taxon>Pseudomonadati</taxon>
        <taxon>Pseudomonadota</taxon>
        <taxon>Alphaproteobacteria</taxon>
        <taxon>Rhodobacterales</taxon>
        <taxon>Paracoccaceae</taxon>
        <taxon>Profundibacter</taxon>
    </lineage>
</organism>
<evidence type="ECO:0000313" key="7">
    <source>
        <dbReference type="EMBL" id="AXX97087.1"/>
    </source>
</evidence>
<feature type="transmembrane region" description="Helical" evidence="6">
    <location>
        <begin position="214"/>
        <end position="234"/>
    </location>
</feature>
<protein>
    <recommendedName>
        <fullName evidence="6">SURF1-like protein</fullName>
    </recommendedName>
</protein>
<proteinExistence type="inferred from homology"/>
<dbReference type="EMBL" id="CP032125">
    <property type="protein sequence ID" value="AXX97087.1"/>
    <property type="molecule type" value="Genomic_DNA"/>
</dbReference>